<evidence type="ECO:0000313" key="11">
    <source>
        <dbReference type="Proteomes" id="UP000178099"/>
    </source>
</evidence>
<dbReference type="CDD" id="cd00714">
    <property type="entry name" value="GFAT"/>
    <property type="match status" value="1"/>
</dbReference>
<dbReference type="GO" id="GO:0006047">
    <property type="term" value="P:UDP-N-acetylglucosamine metabolic process"/>
    <property type="evidence" value="ECO:0007669"/>
    <property type="project" value="TreeGrafter"/>
</dbReference>
<evidence type="ECO:0000256" key="5">
    <source>
        <dbReference type="ARBA" id="ARBA00022679"/>
    </source>
</evidence>
<dbReference type="InterPro" id="IPR035490">
    <property type="entry name" value="GlmS/FrlB_SIS"/>
</dbReference>
<evidence type="ECO:0000313" key="10">
    <source>
        <dbReference type="EMBL" id="OGZ11040.1"/>
    </source>
</evidence>
<evidence type="ECO:0000256" key="7">
    <source>
        <dbReference type="ARBA" id="ARBA00022962"/>
    </source>
</evidence>
<dbReference type="PROSITE" id="PS51464">
    <property type="entry name" value="SIS"/>
    <property type="match status" value="2"/>
</dbReference>
<dbReference type="PANTHER" id="PTHR10937">
    <property type="entry name" value="GLUCOSAMINE--FRUCTOSE-6-PHOSPHATE AMINOTRANSFERASE, ISOMERIZING"/>
    <property type="match status" value="1"/>
</dbReference>
<keyword evidence="7" id="KW-0315">Glutamine amidotransferase</keyword>
<dbReference type="GO" id="GO:0006487">
    <property type="term" value="P:protein N-linked glycosylation"/>
    <property type="evidence" value="ECO:0007669"/>
    <property type="project" value="TreeGrafter"/>
</dbReference>
<dbReference type="CDD" id="cd05008">
    <property type="entry name" value="SIS_GlmS_GlmD_1"/>
    <property type="match status" value="1"/>
</dbReference>
<name>A0A1G2DDW1_9BACT</name>
<dbReference type="InterPro" id="IPR046348">
    <property type="entry name" value="SIS_dom_sf"/>
</dbReference>
<dbReference type="InterPro" id="IPR005855">
    <property type="entry name" value="GFAT"/>
</dbReference>
<dbReference type="NCBIfam" id="NF001484">
    <property type="entry name" value="PRK00331.1"/>
    <property type="match status" value="1"/>
</dbReference>
<protein>
    <recommendedName>
        <fullName evidence="3">Glutamine--fructose-6-phosphate aminotransferase [isomerizing]</fullName>
        <ecNumber evidence="2">2.6.1.16</ecNumber>
    </recommendedName>
</protein>
<reference evidence="10 11" key="1">
    <citation type="journal article" date="2016" name="Nat. Commun.">
        <title>Thousands of microbial genomes shed light on interconnected biogeochemical processes in an aquifer system.</title>
        <authorList>
            <person name="Anantharaman K."/>
            <person name="Brown C.T."/>
            <person name="Hug L.A."/>
            <person name="Sharon I."/>
            <person name="Castelle C.J."/>
            <person name="Probst A.J."/>
            <person name="Thomas B.C."/>
            <person name="Singh A."/>
            <person name="Wilkins M.J."/>
            <person name="Karaoz U."/>
            <person name="Brodie E.L."/>
            <person name="Williams K.H."/>
            <person name="Hubbard S.S."/>
            <person name="Banfield J.F."/>
        </authorList>
    </citation>
    <scope>NUCLEOTIDE SEQUENCE [LARGE SCALE GENOMIC DNA]</scope>
</reference>
<keyword evidence="5" id="KW-0808">Transferase</keyword>
<feature type="domain" description="SIS" evidence="9">
    <location>
        <begin position="283"/>
        <end position="422"/>
    </location>
</feature>
<dbReference type="SUPFAM" id="SSF53697">
    <property type="entry name" value="SIS domain"/>
    <property type="match status" value="1"/>
</dbReference>
<dbReference type="Gene3D" id="3.40.50.10490">
    <property type="entry name" value="Glucose-6-phosphate isomerase like protein, domain 1"/>
    <property type="match status" value="2"/>
</dbReference>
<dbReference type="InterPro" id="IPR035466">
    <property type="entry name" value="GlmS/AgaS_SIS"/>
</dbReference>
<dbReference type="AlphaFoldDB" id="A0A1G2DDW1"/>
<dbReference type="Pfam" id="PF13522">
    <property type="entry name" value="GATase_6"/>
    <property type="match status" value="1"/>
</dbReference>
<evidence type="ECO:0000259" key="8">
    <source>
        <dbReference type="PROSITE" id="PS51278"/>
    </source>
</evidence>
<proteinExistence type="predicted"/>
<dbReference type="InterPro" id="IPR001347">
    <property type="entry name" value="SIS_dom"/>
</dbReference>
<evidence type="ECO:0000256" key="4">
    <source>
        <dbReference type="ARBA" id="ARBA00022576"/>
    </source>
</evidence>
<dbReference type="InterPro" id="IPR047084">
    <property type="entry name" value="GFAT_N"/>
</dbReference>
<comment type="caution">
    <text evidence="10">The sequence shown here is derived from an EMBL/GenBank/DDBJ whole genome shotgun (WGS) entry which is preliminary data.</text>
</comment>
<dbReference type="EC" id="2.6.1.16" evidence="2"/>
<dbReference type="Pfam" id="PF01380">
    <property type="entry name" value="SIS"/>
    <property type="match status" value="2"/>
</dbReference>
<keyword evidence="4" id="KW-0032">Aminotransferase</keyword>
<evidence type="ECO:0000256" key="3">
    <source>
        <dbReference type="ARBA" id="ARBA00016090"/>
    </source>
</evidence>
<feature type="domain" description="Glutamine amidotransferase type-2" evidence="8">
    <location>
        <begin position="2"/>
        <end position="221"/>
    </location>
</feature>
<gene>
    <name evidence="10" type="ORF">A3D67_03220</name>
</gene>
<dbReference type="Proteomes" id="UP000178099">
    <property type="component" value="Unassembled WGS sequence"/>
</dbReference>
<dbReference type="NCBIfam" id="TIGR01135">
    <property type="entry name" value="glmS"/>
    <property type="match status" value="1"/>
</dbReference>
<dbReference type="PANTHER" id="PTHR10937:SF0">
    <property type="entry name" value="GLUTAMINE--FRUCTOSE-6-PHOSPHATE TRANSAMINASE (ISOMERIZING)"/>
    <property type="match status" value="1"/>
</dbReference>
<dbReference type="PROSITE" id="PS51278">
    <property type="entry name" value="GATASE_TYPE_2"/>
    <property type="match status" value="1"/>
</dbReference>
<dbReference type="CDD" id="cd05009">
    <property type="entry name" value="SIS_GlmS_GlmD_2"/>
    <property type="match status" value="1"/>
</dbReference>
<accession>A0A1G2DDW1</accession>
<dbReference type="SUPFAM" id="SSF56235">
    <property type="entry name" value="N-terminal nucleophile aminohydrolases (Ntn hydrolases)"/>
    <property type="match status" value="1"/>
</dbReference>
<evidence type="ECO:0000259" key="9">
    <source>
        <dbReference type="PROSITE" id="PS51464"/>
    </source>
</evidence>
<evidence type="ECO:0000256" key="6">
    <source>
        <dbReference type="ARBA" id="ARBA00022737"/>
    </source>
</evidence>
<feature type="domain" description="SIS" evidence="9">
    <location>
        <begin position="449"/>
        <end position="585"/>
    </location>
</feature>
<dbReference type="Gene3D" id="3.60.20.10">
    <property type="entry name" value="Glutamine Phosphoribosylpyrophosphate, subunit 1, domain 1"/>
    <property type="match status" value="1"/>
</dbReference>
<dbReference type="GO" id="GO:0097367">
    <property type="term" value="F:carbohydrate derivative binding"/>
    <property type="evidence" value="ECO:0007669"/>
    <property type="project" value="InterPro"/>
</dbReference>
<keyword evidence="6" id="KW-0677">Repeat</keyword>
<evidence type="ECO:0000256" key="1">
    <source>
        <dbReference type="ARBA" id="ARBA00001031"/>
    </source>
</evidence>
<comment type="catalytic activity">
    <reaction evidence="1">
        <text>D-fructose 6-phosphate + L-glutamine = D-glucosamine 6-phosphate + L-glutamate</text>
        <dbReference type="Rhea" id="RHEA:13237"/>
        <dbReference type="ChEBI" id="CHEBI:29985"/>
        <dbReference type="ChEBI" id="CHEBI:58359"/>
        <dbReference type="ChEBI" id="CHEBI:58725"/>
        <dbReference type="ChEBI" id="CHEBI:61527"/>
        <dbReference type="EC" id="2.6.1.16"/>
    </reaction>
</comment>
<sequence>MCGIFSYRGEKEQNALVVLKGLRDLEYRGYDSWGFAVRNGDGTIVCKKAVGKISEAREEDFARLFGISAIGHTRWATHGGVSEKNTHPHLSADGSIAVVHNGIIENYEVLKAELIKKYGARLFRSETDTEVIPHLIADAVSGGATFEKACSVVSKRLTGRFAFIALHGKTGALFAVRDGSPLVLGNGGESWYAASDIPALLDYTTKIYFLENGESAMLSPGASAVFQNFRTGKKIAKRATTLTLTKQSASKEGHAHYMLKEILDQKETLSATLSVSKKEIARAVRELRAAKKIFMTGCGTAGHMCMGGEYFFIAHAGRTAPFAASSEFGKLLPFVDRESVVIAVTQSGETADLLEAIKGAKVRGAKIISLVNVRNSSVERESDITLPIQVGVEKAVASTKAATSQLLLLILLAYAVGGKETAARRLLGDAAHGVSAWLTTALFKKIKRAARRFITREHVYVIGKSLYFPVALEAALKIKEVSYMHAEGLASGELKHGTLALIEKGTPCMVFVANDAHTHDVLGSVSELKARGAFLIGVSPEKHPSFDEWIKVPDLKDASPLTHMIAAQIFAYYLSVGRGHNPDMPRNLAKSVTVK</sequence>
<dbReference type="EMBL" id="MHLN01000027">
    <property type="protein sequence ID" value="OGZ11040.1"/>
    <property type="molecule type" value="Genomic_DNA"/>
</dbReference>
<evidence type="ECO:0000256" key="2">
    <source>
        <dbReference type="ARBA" id="ARBA00012916"/>
    </source>
</evidence>
<dbReference type="GO" id="GO:0004360">
    <property type="term" value="F:glutamine-fructose-6-phosphate transaminase (isomerizing) activity"/>
    <property type="evidence" value="ECO:0007669"/>
    <property type="project" value="UniProtKB-EC"/>
</dbReference>
<dbReference type="InterPro" id="IPR029055">
    <property type="entry name" value="Ntn_hydrolases_N"/>
</dbReference>
<organism evidence="10 11">
    <name type="scientific">Candidatus Lloydbacteria bacterium RIFCSPHIGHO2_02_FULL_51_22</name>
    <dbReference type="NCBI Taxonomy" id="1798663"/>
    <lineage>
        <taxon>Bacteria</taxon>
        <taxon>Candidatus Lloydiibacteriota</taxon>
    </lineage>
</organism>
<dbReference type="GO" id="GO:0006002">
    <property type="term" value="P:fructose 6-phosphate metabolic process"/>
    <property type="evidence" value="ECO:0007669"/>
    <property type="project" value="TreeGrafter"/>
</dbReference>
<dbReference type="InterPro" id="IPR017932">
    <property type="entry name" value="GATase_2_dom"/>
</dbReference>